<keyword evidence="2" id="KW-1185">Reference proteome</keyword>
<comment type="caution">
    <text evidence="1">The sequence shown here is derived from an EMBL/GenBank/DDBJ whole genome shotgun (WGS) entry which is preliminary data.</text>
</comment>
<organism evidence="1 2">
    <name type="scientific">Monilinia laxa</name>
    <name type="common">Brown rot fungus</name>
    <name type="synonym">Sclerotinia laxa</name>
    <dbReference type="NCBI Taxonomy" id="61186"/>
    <lineage>
        <taxon>Eukaryota</taxon>
        <taxon>Fungi</taxon>
        <taxon>Dikarya</taxon>
        <taxon>Ascomycota</taxon>
        <taxon>Pezizomycotina</taxon>
        <taxon>Leotiomycetes</taxon>
        <taxon>Helotiales</taxon>
        <taxon>Sclerotiniaceae</taxon>
        <taxon>Monilinia</taxon>
    </lineage>
</organism>
<dbReference type="Proteomes" id="UP000326757">
    <property type="component" value="Unassembled WGS sequence"/>
</dbReference>
<reference evidence="1 2" key="1">
    <citation type="submission" date="2019-06" db="EMBL/GenBank/DDBJ databases">
        <title>Genome Sequence of the Brown Rot Fungal Pathogen Monilinia laxa.</title>
        <authorList>
            <person name="De Miccolis Angelini R.M."/>
            <person name="Landi L."/>
            <person name="Abate D."/>
            <person name="Pollastro S."/>
            <person name="Romanazzi G."/>
            <person name="Faretra F."/>
        </authorList>
    </citation>
    <scope>NUCLEOTIDE SEQUENCE [LARGE SCALE GENOMIC DNA]</scope>
    <source>
        <strain evidence="1 2">Mlax316</strain>
    </source>
</reference>
<sequence length="78" mass="9009">MKNLENIEVEQGQFLNTSSILYRELETINAFIHVEVAYNRIEVVLSSTLEFDQVCMLMYIHVIPLPSIHIMSASNRIV</sequence>
<gene>
    <name evidence="1" type="ORF">EYC80_006923</name>
</gene>
<accession>A0A5N6JZM4</accession>
<dbReference type="EMBL" id="VIGI01000010">
    <property type="protein sequence ID" value="KAB8294970.1"/>
    <property type="molecule type" value="Genomic_DNA"/>
</dbReference>
<protein>
    <submittedName>
        <fullName evidence="1">Uncharacterized protein</fullName>
    </submittedName>
</protein>
<dbReference type="AlphaFoldDB" id="A0A5N6JZM4"/>
<evidence type="ECO:0000313" key="1">
    <source>
        <dbReference type="EMBL" id="KAB8294970.1"/>
    </source>
</evidence>
<evidence type="ECO:0000313" key="2">
    <source>
        <dbReference type="Proteomes" id="UP000326757"/>
    </source>
</evidence>
<name>A0A5N6JZM4_MONLA</name>
<proteinExistence type="predicted"/>